<accession>A0A1U9LIU4</accession>
<gene>
    <name evidence="1" type="ORF">A0U91_14730</name>
</gene>
<name>A0A1U9LIU4_9PROT</name>
<protein>
    <submittedName>
        <fullName evidence="1">Uncharacterized protein</fullName>
    </submittedName>
</protein>
<dbReference type="KEGG" id="aper:A0U91_14730"/>
<sequence length="95" mass="10593">MNPNKPNQKMRLTNEEKEWMKRLQAVLSDRPSNRLGFFTVGDASLYVYDKTKEADISRHIDEAPKGMDFSKAVDAVGGGVVRILVFPSEVHSVAG</sequence>
<geneLocation type="plasmid" evidence="2">
    <name>pac1084_1</name>
</geneLocation>
<evidence type="ECO:0000313" key="1">
    <source>
        <dbReference type="EMBL" id="AQT06279.1"/>
    </source>
</evidence>
<dbReference type="Proteomes" id="UP000189055">
    <property type="component" value="Plasmid pAC1084_1"/>
</dbReference>
<keyword evidence="1" id="KW-0614">Plasmid</keyword>
<evidence type="ECO:0000313" key="2">
    <source>
        <dbReference type="Proteomes" id="UP000189055"/>
    </source>
</evidence>
<dbReference type="EMBL" id="CP014688">
    <property type="protein sequence ID" value="AQT06279.1"/>
    <property type="molecule type" value="Genomic_DNA"/>
</dbReference>
<dbReference type="RefSeq" id="WP_077931910.1">
    <property type="nucleotide sequence ID" value="NZ_CP014688.1"/>
</dbReference>
<organism evidence="1 2">
    <name type="scientific">Acetobacter persici</name>
    <dbReference type="NCBI Taxonomy" id="1076596"/>
    <lineage>
        <taxon>Bacteria</taxon>
        <taxon>Pseudomonadati</taxon>
        <taxon>Pseudomonadota</taxon>
        <taxon>Alphaproteobacteria</taxon>
        <taxon>Acetobacterales</taxon>
        <taxon>Acetobacteraceae</taxon>
        <taxon>Acetobacter</taxon>
    </lineage>
</organism>
<reference evidence="1 2" key="1">
    <citation type="submission" date="2016-03" db="EMBL/GenBank/DDBJ databases">
        <title>Acetic acid bacteria sequencing.</title>
        <authorList>
            <person name="Brandt J."/>
            <person name="Jakob F."/>
            <person name="Vogel R.F."/>
        </authorList>
    </citation>
    <scope>NUCLEOTIDE SEQUENCE [LARGE SCALE GENOMIC DNA]</scope>
    <source>
        <strain evidence="1 2">TMW2.1084</strain>
        <plasmid evidence="2">pac1084_1</plasmid>
    </source>
</reference>
<proteinExistence type="predicted"/>
<dbReference type="AlphaFoldDB" id="A0A1U9LIU4"/>